<evidence type="ECO:0000313" key="9">
    <source>
        <dbReference type="Proteomes" id="UP000297700"/>
    </source>
</evidence>
<keyword evidence="4 6" id="KW-1133">Transmembrane helix</keyword>
<reference evidence="8 9" key="2">
    <citation type="submission" date="2019-03" db="EMBL/GenBank/DDBJ databases">
        <title>Bradyrhizobium strains diversity.</title>
        <authorList>
            <person name="Urquiaga M.C.O."/>
            <person name="Hungria M."/>
            <person name="Delamuta J.R.M."/>
            <person name="Klepa M.S."/>
        </authorList>
    </citation>
    <scope>NUCLEOTIDE SEQUENCE [LARGE SCALE GENOMIC DNA]</scope>
    <source>
        <strain evidence="8 9">CNPSo 3426</strain>
    </source>
</reference>
<evidence type="ECO:0000256" key="4">
    <source>
        <dbReference type="ARBA" id="ARBA00022989"/>
    </source>
</evidence>
<sequence>MSTYTLEAGRSNLQESIRRSYGLIQSVAVLLVLVVVMSIVSPRFASVINIQNLMAQMSAALIVAAGMTIVMINGEFDISVGAVLALTASIAGKLMPEIGITATFALALVVGPLFGLFAGVVVTKFGIPSFITTLGTMMIARSLAFVTTQGQVVSNVPESFRIIGLGRPLGIPMPFIIAILTILAGYVLLNHTAFGKKVYAIGANRNVAALSGINVDRIKIVCLMICGLCASFAGMVLLARIGSIQADTARGLEFEVIAGVVIGGVSLSGGQGNILRVIIGVVVIALIRNFLNLARIDIFWQDFATGSIILAAVLLDALQKRIAGSR</sequence>
<reference evidence="7 10" key="1">
    <citation type="submission" date="2019-03" db="EMBL/GenBank/DDBJ databases">
        <title>Bradyrhizobium strains diversity isolated from Chamaecrista fasciculata.</title>
        <authorList>
            <person name="Urquiaga M.C.O."/>
            <person name="Hungria M."/>
            <person name="Delamuta J.R.M."/>
        </authorList>
    </citation>
    <scope>NUCLEOTIDE SEQUENCE [LARGE SCALE GENOMIC DNA]</scope>
    <source>
        <strain evidence="7 10">CNPSo 3424</strain>
    </source>
</reference>
<dbReference type="CDD" id="cd06579">
    <property type="entry name" value="TM_PBP1_transp_AraH_like"/>
    <property type="match status" value="1"/>
</dbReference>
<feature type="transmembrane region" description="Helical" evidence="6">
    <location>
        <begin position="102"/>
        <end position="121"/>
    </location>
</feature>
<evidence type="ECO:0000313" key="7">
    <source>
        <dbReference type="EMBL" id="TFV30459.1"/>
    </source>
</evidence>
<feature type="transmembrane region" description="Helical" evidence="6">
    <location>
        <begin position="20"/>
        <end position="41"/>
    </location>
</feature>
<comment type="caution">
    <text evidence="7">The sequence shown here is derived from an EMBL/GenBank/DDBJ whole genome shotgun (WGS) entry which is preliminary data.</text>
</comment>
<evidence type="ECO:0000313" key="10">
    <source>
        <dbReference type="Proteomes" id="UP000298225"/>
    </source>
</evidence>
<comment type="subcellular location">
    <subcellularLocation>
        <location evidence="1">Cell membrane</location>
        <topology evidence="1">Multi-pass membrane protein</topology>
    </subcellularLocation>
</comment>
<feature type="transmembrane region" description="Helical" evidence="6">
    <location>
        <begin position="218"/>
        <end position="239"/>
    </location>
</feature>
<keyword evidence="2" id="KW-1003">Cell membrane</keyword>
<accession>A0A4Y9NNV6</accession>
<feature type="transmembrane region" description="Helical" evidence="6">
    <location>
        <begin position="169"/>
        <end position="189"/>
    </location>
</feature>
<dbReference type="InterPro" id="IPR001851">
    <property type="entry name" value="ABC_transp_permease"/>
</dbReference>
<evidence type="ECO:0000256" key="2">
    <source>
        <dbReference type="ARBA" id="ARBA00022475"/>
    </source>
</evidence>
<dbReference type="EMBL" id="SPQS01000033">
    <property type="protein sequence ID" value="TFV68908.1"/>
    <property type="molecule type" value="Genomic_DNA"/>
</dbReference>
<dbReference type="Proteomes" id="UP000297700">
    <property type="component" value="Unassembled WGS sequence"/>
</dbReference>
<proteinExistence type="predicted"/>
<evidence type="ECO:0000313" key="8">
    <source>
        <dbReference type="EMBL" id="TFV68908.1"/>
    </source>
</evidence>
<dbReference type="EMBL" id="SPQU01000032">
    <property type="protein sequence ID" value="TFV30459.1"/>
    <property type="molecule type" value="Genomic_DNA"/>
</dbReference>
<keyword evidence="5 6" id="KW-0472">Membrane</keyword>
<dbReference type="PANTHER" id="PTHR32196">
    <property type="entry name" value="ABC TRANSPORTER PERMEASE PROTEIN YPHD-RELATED-RELATED"/>
    <property type="match status" value="1"/>
</dbReference>
<dbReference type="Proteomes" id="UP000298225">
    <property type="component" value="Unassembled WGS sequence"/>
</dbReference>
<evidence type="ECO:0000256" key="3">
    <source>
        <dbReference type="ARBA" id="ARBA00022692"/>
    </source>
</evidence>
<accession>A0A4Y9KQX6</accession>
<keyword evidence="10" id="KW-1185">Reference proteome</keyword>
<keyword evidence="3 6" id="KW-0812">Transmembrane</keyword>
<dbReference type="AlphaFoldDB" id="A0A4Y9KQX6"/>
<name>A0A4Y9KQX6_9BRAD</name>
<evidence type="ECO:0000256" key="6">
    <source>
        <dbReference type="SAM" id="Phobius"/>
    </source>
</evidence>
<dbReference type="GO" id="GO:0005886">
    <property type="term" value="C:plasma membrane"/>
    <property type="evidence" value="ECO:0007669"/>
    <property type="project" value="UniProtKB-SubCell"/>
</dbReference>
<dbReference type="OrthoDB" id="7947581at2"/>
<feature type="transmembrane region" description="Helical" evidence="6">
    <location>
        <begin position="127"/>
        <end position="148"/>
    </location>
</feature>
<evidence type="ECO:0000256" key="1">
    <source>
        <dbReference type="ARBA" id="ARBA00004651"/>
    </source>
</evidence>
<protein>
    <submittedName>
        <fullName evidence="7">ABC transporter permease</fullName>
    </submittedName>
</protein>
<gene>
    <name evidence="8" type="ORF">E4K64_34985</name>
    <name evidence="7" type="ORF">E4K66_34925</name>
</gene>
<dbReference type="Pfam" id="PF02653">
    <property type="entry name" value="BPD_transp_2"/>
    <property type="match status" value="1"/>
</dbReference>
<feature type="transmembrane region" description="Helical" evidence="6">
    <location>
        <begin position="274"/>
        <end position="291"/>
    </location>
</feature>
<dbReference type="RefSeq" id="WP_126261737.1">
    <property type="nucleotide sequence ID" value="NZ_SPQS01000033.1"/>
</dbReference>
<organism evidence="7 10">
    <name type="scientific">Bradyrhizobium frederickii</name>
    <dbReference type="NCBI Taxonomy" id="2560054"/>
    <lineage>
        <taxon>Bacteria</taxon>
        <taxon>Pseudomonadati</taxon>
        <taxon>Pseudomonadota</taxon>
        <taxon>Alphaproteobacteria</taxon>
        <taxon>Hyphomicrobiales</taxon>
        <taxon>Nitrobacteraceae</taxon>
        <taxon>Bradyrhizobium</taxon>
    </lineage>
</organism>
<evidence type="ECO:0000256" key="5">
    <source>
        <dbReference type="ARBA" id="ARBA00023136"/>
    </source>
</evidence>
<dbReference type="GO" id="GO:0022857">
    <property type="term" value="F:transmembrane transporter activity"/>
    <property type="evidence" value="ECO:0007669"/>
    <property type="project" value="InterPro"/>
</dbReference>